<dbReference type="PANTHER" id="PTHR42964">
    <property type="entry name" value="ENOYL-COA HYDRATASE"/>
    <property type="match status" value="1"/>
</dbReference>
<keyword evidence="3" id="KW-1185">Reference proteome</keyword>
<dbReference type="SUPFAM" id="SSF52096">
    <property type="entry name" value="ClpP/crotonase"/>
    <property type="match status" value="1"/>
</dbReference>
<evidence type="ECO:0000313" key="2">
    <source>
        <dbReference type="EMBL" id="QIO09735.1"/>
    </source>
</evidence>
<gene>
    <name evidence="2" type="ORF">G8D99_12455</name>
</gene>
<keyword evidence="2" id="KW-0413">Isomerase</keyword>
<dbReference type="AlphaFoldDB" id="A0A6G8S6D5"/>
<dbReference type="InterPro" id="IPR014748">
    <property type="entry name" value="Enoyl-CoA_hydra_C"/>
</dbReference>
<dbReference type="CDD" id="cd06558">
    <property type="entry name" value="crotonase-like"/>
    <property type="match status" value="1"/>
</dbReference>
<dbReference type="InterPro" id="IPR001753">
    <property type="entry name" value="Enoyl-CoA_hydra/iso"/>
</dbReference>
<dbReference type="RefSeq" id="WP_166326409.1">
    <property type="nucleotide sequence ID" value="NZ_CP049916.1"/>
</dbReference>
<accession>A0A6G8S6D5</accession>
<evidence type="ECO:0000256" key="1">
    <source>
        <dbReference type="ARBA" id="ARBA00005254"/>
    </source>
</evidence>
<comment type="similarity">
    <text evidence="1">Belongs to the enoyl-CoA hydratase/isomerase family.</text>
</comment>
<dbReference type="Pfam" id="PF00378">
    <property type="entry name" value="ECH_1"/>
    <property type="match status" value="1"/>
</dbReference>
<dbReference type="GO" id="GO:0008300">
    <property type="term" value="P:isoprenoid catabolic process"/>
    <property type="evidence" value="ECO:0007669"/>
    <property type="project" value="TreeGrafter"/>
</dbReference>
<dbReference type="Gene3D" id="3.90.226.10">
    <property type="entry name" value="2-enoyl-CoA Hydratase, Chain A, domain 1"/>
    <property type="match status" value="1"/>
</dbReference>
<sequence length="278" mass="29756">MTDSHPLNAVLVDDSIKLEQQGSILKIWLNRPESRNAMSLNMVKSIMSVFNAIAEDTSIRAVVFRGHGNHFCAGGDIKDMAGIRAAAMNEGSNKPYIDFNRTFGAMIELVDQAPQTVVAILEGAVLGGGFGLACVSDVAIAHQNAQFGLPETGLGILPAQIAPFVVKRVGLTQARRLALLGARFDGEKALQFGVVHEVAHDESELEQLLESTLEQIKRAAPLASRATKALLHRASTQEALGGLLDDAAAQFADAVNSPEGMEGTMAFIQKRKPTWADE</sequence>
<dbReference type="GO" id="GO:0016853">
    <property type="term" value="F:isomerase activity"/>
    <property type="evidence" value="ECO:0007669"/>
    <property type="project" value="UniProtKB-KW"/>
</dbReference>
<dbReference type="KEGG" id="alj:G8D99_12455"/>
<protein>
    <submittedName>
        <fullName evidence="2">Enoyl-CoA hydratase/isomerase family protein</fullName>
    </submittedName>
</protein>
<organism evidence="2 3">
    <name type="scientific">Acinetobacter lanii</name>
    <dbReference type="NCBI Taxonomy" id="2715163"/>
    <lineage>
        <taxon>Bacteria</taxon>
        <taxon>Pseudomonadati</taxon>
        <taxon>Pseudomonadota</taxon>
        <taxon>Gammaproteobacteria</taxon>
        <taxon>Moraxellales</taxon>
        <taxon>Moraxellaceae</taxon>
        <taxon>Acinetobacter</taxon>
    </lineage>
</organism>
<dbReference type="InterPro" id="IPR029045">
    <property type="entry name" value="ClpP/crotonase-like_dom_sf"/>
</dbReference>
<dbReference type="Proteomes" id="UP000501939">
    <property type="component" value="Chromosome"/>
</dbReference>
<dbReference type="EMBL" id="CP049916">
    <property type="protein sequence ID" value="QIO09735.1"/>
    <property type="molecule type" value="Genomic_DNA"/>
</dbReference>
<name>A0A6G8S6D5_9GAMM</name>
<dbReference type="InterPro" id="IPR051683">
    <property type="entry name" value="Enoyl-CoA_Hydratase/Isomerase"/>
</dbReference>
<reference evidence="2 3" key="1">
    <citation type="submission" date="2020-03" db="EMBL/GenBank/DDBJ databases">
        <authorList>
            <person name="Zhu W."/>
        </authorList>
    </citation>
    <scope>NUCLEOTIDE SEQUENCE [LARGE SCALE GENOMIC DNA]</scope>
    <source>
        <strain evidence="2 3">185</strain>
    </source>
</reference>
<proteinExistence type="inferred from homology"/>
<dbReference type="Gene3D" id="1.10.12.10">
    <property type="entry name" value="Lyase 2-enoyl-coa Hydratase, Chain A, domain 2"/>
    <property type="match status" value="1"/>
</dbReference>
<dbReference type="PANTHER" id="PTHR42964:SF1">
    <property type="entry name" value="POLYKETIDE BIOSYNTHESIS ENOYL-COA HYDRATASE PKSH-RELATED"/>
    <property type="match status" value="1"/>
</dbReference>
<evidence type="ECO:0000313" key="3">
    <source>
        <dbReference type="Proteomes" id="UP000501939"/>
    </source>
</evidence>